<dbReference type="AlphaFoldDB" id="A0A2U3KCN6"/>
<keyword evidence="3" id="KW-0813">Transport</keyword>
<evidence type="ECO:0000256" key="1">
    <source>
        <dbReference type="ARBA" id="ARBA00004651"/>
    </source>
</evidence>
<feature type="transmembrane region" description="Helical" evidence="14">
    <location>
        <begin position="448"/>
        <end position="468"/>
    </location>
</feature>
<dbReference type="PROSITE" id="PS50283">
    <property type="entry name" value="NA_SOLUT_SYMP_3"/>
    <property type="match status" value="1"/>
</dbReference>
<keyword evidence="10 14" id="KW-0472">Membrane</keyword>
<dbReference type="EMBL" id="OMOD01000090">
    <property type="protein sequence ID" value="SPF37425.1"/>
    <property type="molecule type" value="Genomic_DNA"/>
</dbReference>
<dbReference type="InterPro" id="IPR050277">
    <property type="entry name" value="Sodium:Solute_Symporter"/>
</dbReference>
<keyword evidence="4" id="KW-1003">Cell membrane</keyword>
<evidence type="ECO:0000256" key="2">
    <source>
        <dbReference type="ARBA" id="ARBA00006434"/>
    </source>
</evidence>
<dbReference type="PANTHER" id="PTHR48086">
    <property type="entry name" value="SODIUM/PROLINE SYMPORTER-RELATED"/>
    <property type="match status" value="1"/>
</dbReference>
<evidence type="ECO:0000256" key="4">
    <source>
        <dbReference type="ARBA" id="ARBA00022475"/>
    </source>
</evidence>
<feature type="transmembrane region" description="Helical" evidence="14">
    <location>
        <begin position="534"/>
        <end position="553"/>
    </location>
</feature>
<comment type="subcellular location">
    <subcellularLocation>
        <location evidence="1">Cell membrane</location>
        <topology evidence="1">Multi-pass membrane protein</topology>
    </subcellularLocation>
</comment>
<feature type="transmembrane region" description="Helical" evidence="14">
    <location>
        <begin position="509"/>
        <end position="528"/>
    </location>
</feature>
<keyword evidence="8" id="KW-0915">Sodium</keyword>
<keyword evidence="5 14" id="KW-0812">Transmembrane</keyword>
<sequence>MKTANILDFSIIAIYMVAMLSIGFVFMRFNRSASDYFRGGNRIPWLVAGLSCFMSGFSAWTFTGAAGMAYRYGIVVVFLYVGNALSFLLGYFVFARRWRRSRVTTTMGYLDERFNEGTRQTFSVVSVFFQMFMAASVLYGLGLLMASSCGVPLVGTIVVCGLIVLVYSTLGGLWAVVVTDFLQAVILMPFCLVLVGASLIRVGGLSGLYHSLPAGMVSLRLPSQYGWLYVFAWSLMVSVGYNTSAMAQRYFSVDDERSARKVALLCFGLFLVGAFIWFIPPMAMRVIHPDLATVMPSFSNAHEAAFAAASLTLLPNGLIGIMLAAMFSSAMASLSGTFNMHAGIISKDVYQTLFAKTSSDSALLKVGRITTVVVALIITVLAVVLAVKGKSIFQVMVTFNTIISLAYGPPALLGLLVKKTPPWSGLISFLAGLGIGSVGSLFLGWGLVMNVVVVVPVSITIFLSSRWFDRPEGAHVVRRERLFARLNTPVDVQRELAGCPDQTATVFRFLSRITAGVGALTLMLLFFVARADRLIVIAYATITILIAFSLKFIKGKQSIRAANDVVPKEVEIHDHA</sequence>
<dbReference type="Pfam" id="PF00474">
    <property type="entry name" value="SSF"/>
    <property type="match status" value="1"/>
</dbReference>
<dbReference type="OrthoDB" id="9789704at2"/>
<evidence type="ECO:0000256" key="13">
    <source>
        <dbReference type="RuleBase" id="RU362091"/>
    </source>
</evidence>
<feature type="transmembrane region" description="Helical" evidence="14">
    <location>
        <begin position="224"/>
        <end position="241"/>
    </location>
</feature>
<keyword evidence="7 14" id="KW-1133">Transmembrane helix</keyword>
<dbReference type="InterPro" id="IPR038377">
    <property type="entry name" value="Na/Glc_symporter_sf"/>
</dbReference>
<evidence type="ECO:0000256" key="10">
    <source>
        <dbReference type="ARBA" id="ARBA00023136"/>
    </source>
</evidence>
<organism evidence="15 16">
    <name type="scientific">Candidatus Sulfotelmatobacter kueseliae</name>
    <dbReference type="NCBI Taxonomy" id="2042962"/>
    <lineage>
        <taxon>Bacteria</taxon>
        <taxon>Pseudomonadati</taxon>
        <taxon>Acidobacteriota</taxon>
        <taxon>Terriglobia</taxon>
        <taxon>Terriglobales</taxon>
        <taxon>Candidatus Korobacteraceae</taxon>
        <taxon>Candidatus Sulfotelmatobacter</taxon>
    </lineage>
</organism>
<dbReference type="PANTHER" id="PTHR48086:SF3">
    <property type="entry name" value="SODIUM_PROLINE SYMPORTER"/>
    <property type="match status" value="1"/>
</dbReference>
<feature type="transmembrane region" description="Helical" evidence="14">
    <location>
        <begin position="184"/>
        <end position="204"/>
    </location>
</feature>
<evidence type="ECO:0000256" key="9">
    <source>
        <dbReference type="ARBA" id="ARBA00023065"/>
    </source>
</evidence>
<reference evidence="16" key="1">
    <citation type="submission" date="2018-02" db="EMBL/GenBank/DDBJ databases">
        <authorList>
            <person name="Hausmann B."/>
        </authorList>
    </citation>
    <scope>NUCLEOTIDE SEQUENCE [LARGE SCALE GENOMIC DNA]</scope>
    <source>
        <strain evidence="16">Peat soil MAG SbA1</strain>
    </source>
</reference>
<feature type="transmembrane region" description="Helical" evidence="14">
    <location>
        <begin position="43"/>
        <end position="63"/>
    </location>
</feature>
<evidence type="ECO:0000256" key="12">
    <source>
        <dbReference type="ARBA" id="ARBA00033708"/>
    </source>
</evidence>
<evidence type="ECO:0000256" key="11">
    <source>
        <dbReference type="ARBA" id="ARBA00023201"/>
    </source>
</evidence>
<feature type="transmembrane region" description="Helical" evidence="14">
    <location>
        <begin position="153"/>
        <end position="177"/>
    </location>
</feature>
<feature type="transmembrane region" description="Helical" evidence="14">
    <location>
        <begin position="392"/>
        <end position="416"/>
    </location>
</feature>
<evidence type="ECO:0000256" key="6">
    <source>
        <dbReference type="ARBA" id="ARBA00022847"/>
    </source>
</evidence>
<feature type="transmembrane region" description="Helical" evidence="14">
    <location>
        <begin position="304"/>
        <end position="327"/>
    </location>
</feature>
<dbReference type="GO" id="GO:0006814">
    <property type="term" value="P:sodium ion transport"/>
    <property type="evidence" value="ECO:0007669"/>
    <property type="project" value="UniProtKB-KW"/>
</dbReference>
<evidence type="ECO:0000256" key="3">
    <source>
        <dbReference type="ARBA" id="ARBA00022448"/>
    </source>
</evidence>
<keyword evidence="11" id="KW-0739">Sodium transport</keyword>
<evidence type="ECO:0000256" key="14">
    <source>
        <dbReference type="SAM" id="Phobius"/>
    </source>
</evidence>
<proteinExistence type="inferred from homology"/>
<evidence type="ECO:0000313" key="16">
    <source>
        <dbReference type="Proteomes" id="UP000238701"/>
    </source>
</evidence>
<feature type="transmembrane region" description="Helical" evidence="14">
    <location>
        <begin position="122"/>
        <end position="141"/>
    </location>
</feature>
<dbReference type="GO" id="GO:0005886">
    <property type="term" value="C:plasma membrane"/>
    <property type="evidence" value="ECO:0007669"/>
    <property type="project" value="UniProtKB-SubCell"/>
</dbReference>
<feature type="transmembrane region" description="Helical" evidence="14">
    <location>
        <begin position="423"/>
        <end position="442"/>
    </location>
</feature>
<evidence type="ECO:0000256" key="5">
    <source>
        <dbReference type="ARBA" id="ARBA00022692"/>
    </source>
</evidence>
<accession>A0A2U3KCN6</accession>
<dbReference type="InterPro" id="IPR001734">
    <property type="entry name" value="Na/solute_symporter"/>
</dbReference>
<comment type="catalytic activity">
    <reaction evidence="12">
        <text>L-proline(in) + Na(+)(in) = L-proline(out) + Na(+)(out)</text>
        <dbReference type="Rhea" id="RHEA:28967"/>
        <dbReference type="ChEBI" id="CHEBI:29101"/>
        <dbReference type="ChEBI" id="CHEBI:60039"/>
    </reaction>
</comment>
<evidence type="ECO:0000256" key="8">
    <source>
        <dbReference type="ARBA" id="ARBA00023053"/>
    </source>
</evidence>
<dbReference type="Proteomes" id="UP000238701">
    <property type="component" value="Unassembled WGS sequence"/>
</dbReference>
<feature type="transmembrane region" description="Helical" evidence="14">
    <location>
        <begin position="69"/>
        <end position="94"/>
    </location>
</feature>
<dbReference type="Gene3D" id="1.20.1730.10">
    <property type="entry name" value="Sodium/glucose cotransporter"/>
    <property type="match status" value="1"/>
</dbReference>
<keyword evidence="6" id="KW-0769">Symport</keyword>
<evidence type="ECO:0008006" key="17">
    <source>
        <dbReference type="Google" id="ProtNLM"/>
    </source>
</evidence>
<feature type="transmembrane region" description="Helical" evidence="14">
    <location>
        <begin position="366"/>
        <end position="386"/>
    </location>
</feature>
<evidence type="ECO:0000313" key="15">
    <source>
        <dbReference type="EMBL" id="SPF37425.1"/>
    </source>
</evidence>
<name>A0A2U3KCN6_9BACT</name>
<evidence type="ECO:0000256" key="7">
    <source>
        <dbReference type="ARBA" id="ARBA00022989"/>
    </source>
</evidence>
<keyword evidence="9" id="KW-0406">Ion transport</keyword>
<gene>
    <name evidence="15" type="ORF">SBA1_180054</name>
</gene>
<dbReference type="GO" id="GO:0015293">
    <property type="term" value="F:symporter activity"/>
    <property type="evidence" value="ECO:0007669"/>
    <property type="project" value="UniProtKB-KW"/>
</dbReference>
<protein>
    <recommendedName>
        <fullName evidence="17">Na+/solute symporter</fullName>
    </recommendedName>
</protein>
<feature type="transmembrane region" description="Helical" evidence="14">
    <location>
        <begin position="6"/>
        <end position="27"/>
    </location>
</feature>
<comment type="similarity">
    <text evidence="2 13">Belongs to the sodium:solute symporter (SSF) (TC 2.A.21) family.</text>
</comment>
<feature type="transmembrane region" description="Helical" evidence="14">
    <location>
        <begin position="262"/>
        <end position="284"/>
    </location>
</feature>